<feature type="transmembrane region" description="Helical" evidence="5">
    <location>
        <begin position="134"/>
        <end position="153"/>
    </location>
</feature>
<evidence type="ECO:0000313" key="8">
    <source>
        <dbReference type="Proteomes" id="UP000001302"/>
    </source>
</evidence>
<dbReference type="KEGG" id="pbr:PB2503_06787"/>
<dbReference type="RefSeq" id="WP_013300397.1">
    <property type="nucleotide sequence ID" value="NC_014414.1"/>
</dbReference>
<gene>
    <name evidence="7" type="ordered locus">PB2503_06787</name>
</gene>
<keyword evidence="8" id="KW-1185">Reference proteome</keyword>
<feature type="transmembrane region" description="Helical" evidence="5">
    <location>
        <begin position="231"/>
        <end position="247"/>
    </location>
</feature>
<sequence>MSEVSRARRGGGVWHRAGAWGSQSGAPALAVRHAEGDRPLLQAGANGLLFKVLLIVLMGMSLLAPFINNTISAGGGEGSALRQITYLGVVALTLLLTVDLTNPVRVFVLPVSVVLALAWCWSSLIWSIDPSTSLRRVILLTLVVWGAFALVKALRYEDTISTIRLVLLGTLVLNYIVVIFFPSLGIHQIWEPNNPGIVGSWRGALMQKNFCGPICVITILFFLFHRGNYALWMRVGVMLAAAFFLYQTNSKTSMGMGIFSLLVGVIVYYYDTRYRLYLIPLTFLSVAVCLPFWSTVTDFIPQILAQRGAFTGRTDIWRVLVEIASTDPWLGVGYGAFWNLPGAQSPIYAYSDDWVMLQGNGHNGYLDLVLSVGIPGLLLTVAALIVMPLLNLAASSRPQRGQRALLVSLTLFVALQNSMESTIFDRDMATGLILVIAAALTHIVTSRSPSPGDVRRA</sequence>
<evidence type="ECO:0000313" key="7">
    <source>
        <dbReference type="EMBL" id="ADM09423.1"/>
    </source>
</evidence>
<dbReference type="OrthoDB" id="4391260at2"/>
<dbReference type="AlphaFoldDB" id="E0TI84"/>
<evidence type="ECO:0000256" key="3">
    <source>
        <dbReference type="ARBA" id="ARBA00022989"/>
    </source>
</evidence>
<reference evidence="7 8" key="2">
    <citation type="journal article" date="2011" name="J. Bacteriol.">
        <title>Complete genome sequence of strain HTCC2503T of Parvularcula bermudensis, the type species of the order "Parvularculales" in the class Alphaproteobacteria.</title>
        <authorList>
            <person name="Oh H.M."/>
            <person name="Kang I."/>
            <person name="Vergin K.L."/>
            <person name="Kang D."/>
            <person name="Rhee K.H."/>
            <person name="Giovannoni S.J."/>
            <person name="Cho J.C."/>
        </authorList>
    </citation>
    <scope>NUCLEOTIDE SEQUENCE [LARGE SCALE GENOMIC DNA]</scope>
    <source>
        <strain evidence="8">ATCC BAA-594 / HTCC2503 / KCTC 12087</strain>
    </source>
</reference>
<evidence type="ECO:0000256" key="4">
    <source>
        <dbReference type="ARBA" id="ARBA00023136"/>
    </source>
</evidence>
<dbReference type="PANTHER" id="PTHR37422:SF13">
    <property type="entry name" value="LIPOPOLYSACCHARIDE BIOSYNTHESIS PROTEIN PA4999-RELATED"/>
    <property type="match status" value="1"/>
</dbReference>
<accession>E0TI84</accession>
<evidence type="ECO:0000259" key="6">
    <source>
        <dbReference type="Pfam" id="PF04932"/>
    </source>
</evidence>
<feature type="transmembrane region" description="Helical" evidence="5">
    <location>
        <begin position="165"/>
        <end position="186"/>
    </location>
</feature>
<keyword evidence="3 5" id="KW-1133">Transmembrane helix</keyword>
<evidence type="ECO:0000256" key="1">
    <source>
        <dbReference type="ARBA" id="ARBA00004141"/>
    </source>
</evidence>
<protein>
    <submittedName>
        <fullName evidence="7">Exopolysaccharide production protein, putative</fullName>
    </submittedName>
</protein>
<proteinExistence type="predicted"/>
<dbReference type="GO" id="GO:0016020">
    <property type="term" value="C:membrane"/>
    <property type="evidence" value="ECO:0007669"/>
    <property type="project" value="UniProtKB-SubCell"/>
</dbReference>
<dbReference type="InterPro" id="IPR051533">
    <property type="entry name" value="WaaL-like"/>
</dbReference>
<evidence type="ECO:0000256" key="2">
    <source>
        <dbReference type="ARBA" id="ARBA00022692"/>
    </source>
</evidence>
<reference evidence="8" key="1">
    <citation type="submission" date="2010-08" db="EMBL/GenBank/DDBJ databases">
        <title>Genome sequence of Parvularcula bermudensis HTCC2503.</title>
        <authorList>
            <person name="Kang D.-M."/>
            <person name="Oh H.-M."/>
            <person name="Cho J.-C."/>
        </authorList>
    </citation>
    <scope>NUCLEOTIDE SEQUENCE [LARGE SCALE GENOMIC DNA]</scope>
    <source>
        <strain evidence="8">ATCC BAA-594 / HTCC2503 / KCTC 12087</strain>
    </source>
</reference>
<evidence type="ECO:0000256" key="5">
    <source>
        <dbReference type="SAM" id="Phobius"/>
    </source>
</evidence>
<dbReference type="EMBL" id="CP002156">
    <property type="protein sequence ID" value="ADM09423.1"/>
    <property type="molecule type" value="Genomic_DNA"/>
</dbReference>
<keyword evidence="2 5" id="KW-0812">Transmembrane</keyword>
<dbReference type="HOGENOM" id="CLU_039809_1_0_5"/>
<dbReference type="Proteomes" id="UP000001302">
    <property type="component" value="Chromosome"/>
</dbReference>
<feature type="transmembrane region" description="Helical" evidence="5">
    <location>
        <begin position="253"/>
        <end position="270"/>
    </location>
</feature>
<feature type="transmembrane region" description="Helical" evidence="5">
    <location>
        <begin position="206"/>
        <end position="224"/>
    </location>
</feature>
<feature type="transmembrane region" description="Helical" evidence="5">
    <location>
        <begin position="48"/>
        <end position="68"/>
    </location>
</feature>
<feature type="domain" description="O-antigen ligase-related" evidence="6">
    <location>
        <begin position="237"/>
        <end position="380"/>
    </location>
</feature>
<feature type="transmembrane region" description="Helical" evidence="5">
    <location>
        <begin position="368"/>
        <end position="392"/>
    </location>
</feature>
<dbReference type="PANTHER" id="PTHR37422">
    <property type="entry name" value="TEICHURONIC ACID BIOSYNTHESIS PROTEIN TUAE"/>
    <property type="match status" value="1"/>
</dbReference>
<keyword evidence="4 5" id="KW-0472">Membrane</keyword>
<feature type="transmembrane region" description="Helical" evidence="5">
    <location>
        <begin position="80"/>
        <end position="100"/>
    </location>
</feature>
<dbReference type="eggNOG" id="COG3307">
    <property type="taxonomic scope" value="Bacteria"/>
</dbReference>
<dbReference type="Pfam" id="PF04932">
    <property type="entry name" value="Wzy_C"/>
    <property type="match status" value="1"/>
</dbReference>
<feature type="transmembrane region" description="Helical" evidence="5">
    <location>
        <begin position="277"/>
        <end position="294"/>
    </location>
</feature>
<name>E0TI84_PARBH</name>
<comment type="subcellular location">
    <subcellularLocation>
        <location evidence="1">Membrane</location>
        <topology evidence="1">Multi-pass membrane protein</topology>
    </subcellularLocation>
</comment>
<dbReference type="InterPro" id="IPR007016">
    <property type="entry name" value="O-antigen_ligase-rel_domated"/>
</dbReference>
<organism evidence="7 8">
    <name type="scientific">Parvularcula bermudensis (strain ATCC BAA-594 / HTCC2503 / KCTC 12087)</name>
    <dbReference type="NCBI Taxonomy" id="314260"/>
    <lineage>
        <taxon>Bacteria</taxon>
        <taxon>Pseudomonadati</taxon>
        <taxon>Pseudomonadota</taxon>
        <taxon>Alphaproteobacteria</taxon>
        <taxon>Parvularculales</taxon>
        <taxon>Parvularculaceae</taxon>
        <taxon>Parvularcula</taxon>
    </lineage>
</organism>
<feature type="transmembrane region" description="Helical" evidence="5">
    <location>
        <begin position="429"/>
        <end position="446"/>
    </location>
</feature>
<feature type="transmembrane region" description="Helical" evidence="5">
    <location>
        <begin position="107"/>
        <end position="128"/>
    </location>
</feature>
<dbReference type="STRING" id="314260.PB2503_06787"/>